<evidence type="ECO:0000256" key="5">
    <source>
        <dbReference type="SAM" id="MobiDB-lite"/>
    </source>
</evidence>
<dbReference type="GO" id="GO:0005783">
    <property type="term" value="C:endoplasmic reticulum"/>
    <property type="evidence" value="ECO:0007669"/>
    <property type="project" value="TreeGrafter"/>
</dbReference>
<feature type="region of interest" description="Disordered" evidence="5">
    <location>
        <begin position="469"/>
        <end position="629"/>
    </location>
</feature>
<evidence type="ECO:0000256" key="1">
    <source>
        <dbReference type="ARBA" id="ARBA00004141"/>
    </source>
</evidence>
<evidence type="ECO:0000256" key="4">
    <source>
        <dbReference type="ARBA" id="ARBA00023136"/>
    </source>
</evidence>
<proteinExistence type="predicted"/>
<evidence type="ECO:0000256" key="6">
    <source>
        <dbReference type="SAM" id="Phobius"/>
    </source>
</evidence>
<dbReference type="VEuPathDB" id="FungiDB:BO71DRAFT_444246"/>
<feature type="region of interest" description="Disordered" evidence="5">
    <location>
        <begin position="1"/>
        <end position="121"/>
    </location>
</feature>
<feature type="region of interest" description="Disordered" evidence="5">
    <location>
        <begin position="937"/>
        <end position="1034"/>
    </location>
</feature>
<feature type="region of interest" description="Disordered" evidence="5">
    <location>
        <begin position="777"/>
        <end position="801"/>
    </location>
</feature>
<feature type="compositionally biased region" description="Low complexity" evidence="5">
    <location>
        <begin position="506"/>
        <end position="515"/>
    </location>
</feature>
<name>A0A319D5X7_9EURO</name>
<keyword evidence="3 6" id="KW-1133">Transmembrane helix</keyword>
<dbReference type="GO" id="GO:0048471">
    <property type="term" value="C:perinuclear region of cytoplasm"/>
    <property type="evidence" value="ECO:0007669"/>
    <property type="project" value="TreeGrafter"/>
</dbReference>
<dbReference type="GO" id="GO:0005794">
    <property type="term" value="C:Golgi apparatus"/>
    <property type="evidence" value="ECO:0007669"/>
    <property type="project" value="TreeGrafter"/>
</dbReference>
<dbReference type="OrthoDB" id="10003116at2759"/>
<feature type="compositionally biased region" description="Polar residues" evidence="5">
    <location>
        <begin position="992"/>
        <end position="1004"/>
    </location>
</feature>
<dbReference type="Pfam" id="PF10176">
    <property type="entry name" value="NEDD4_Bsd2"/>
    <property type="match status" value="1"/>
</dbReference>
<dbReference type="InterPro" id="IPR019325">
    <property type="entry name" value="NEDD4/Bsd2"/>
</dbReference>
<feature type="compositionally biased region" description="Basic and acidic residues" evidence="5">
    <location>
        <begin position="51"/>
        <end position="62"/>
    </location>
</feature>
<evidence type="ECO:0000313" key="8">
    <source>
        <dbReference type="Proteomes" id="UP000247810"/>
    </source>
</evidence>
<dbReference type="GO" id="GO:0031398">
    <property type="term" value="P:positive regulation of protein ubiquitination"/>
    <property type="evidence" value="ECO:0007669"/>
    <property type="project" value="TreeGrafter"/>
</dbReference>
<dbReference type="CDD" id="cd22212">
    <property type="entry name" value="NDFIP-like"/>
    <property type="match status" value="1"/>
</dbReference>
<feature type="compositionally biased region" description="Acidic residues" evidence="5">
    <location>
        <begin position="73"/>
        <end position="82"/>
    </location>
</feature>
<feature type="transmembrane region" description="Helical" evidence="6">
    <location>
        <begin position="314"/>
        <end position="332"/>
    </location>
</feature>
<evidence type="ECO:0008006" key="9">
    <source>
        <dbReference type="Google" id="ProtNLM"/>
    </source>
</evidence>
<feature type="compositionally biased region" description="Polar residues" evidence="5">
    <location>
        <begin position="533"/>
        <end position="545"/>
    </location>
</feature>
<dbReference type="PANTHER" id="PTHR13396">
    <property type="entry name" value="NEDD4 FAMILY INTERACTING PROTEIN 1/2"/>
    <property type="match status" value="1"/>
</dbReference>
<organism evidence="7 8">
    <name type="scientific">Aspergillus ellipticus CBS 707.79</name>
    <dbReference type="NCBI Taxonomy" id="1448320"/>
    <lineage>
        <taxon>Eukaryota</taxon>
        <taxon>Fungi</taxon>
        <taxon>Dikarya</taxon>
        <taxon>Ascomycota</taxon>
        <taxon>Pezizomycotina</taxon>
        <taxon>Eurotiomycetes</taxon>
        <taxon>Eurotiomycetidae</taxon>
        <taxon>Eurotiales</taxon>
        <taxon>Aspergillaceae</taxon>
        <taxon>Aspergillus</taxon>
        <taxon>Aspergillus subgen. Circumdati</taxon>
    </lineage>
</organism>
<dbReference type="AlphaFoldDB" id="A0A319D5X7"/>
<feature type="transmembrane region" description="Helical" evidence="6">
    <location>
        <begin position="214"/>
        <end position="235"/>
    </location>
</feature>
<dbReference type="EMBL" id="KZ826005">
    <property type="protein sequence ID" value="PYH89927.1"/>
    <property type="molecule type" value="Genomic_DNA"/>
</dbReference>
<feature type="region of interest" description="Disordered" evidence="5">
    <location>
        <begin position="642"/>
        <end position="702"/>
    </location>
</feature>
<dbReference type="GO" id="GO:0030001">
    <property type="term" value="P:metal ion transport"/>
    <property type="evidence" value="ECO:0007669"/>
    <property type="project" value="InterPro"/>
</dbReference>
<keyword evidence="4 6" id="KW-0472">Membrane</keyword>
<dbReference type="Proteomes" id="UP000247810">
    <property type="component" value="Unassembled WGS sequence"/>
</dbReference>
<protein>
    <recommendedName>
        <fullName evidence="9">Metal homeostatis protein bsd2</fullName>
    </recommendedName>
</protein>
<keyword evidence="2 6" id="KW-0812">Transmembrane</keyword>
<feature type="compositionally biased region" description="Polar residues" evidence="5">
    <location>
        <begin position="946"/>
        <end position="983"/>
    </location>
</feature>
<feature type="compositionally biased region" description="Basic and acidic residues" evidence="5">
    <location>
        <begin position="642"/>
        <end position="661"/>
    </location>
</feature>
<accession>A0A319D5X7</accession>
<reference evidence="7 8" key="1">
    <citation type="submission" date="2018-02" db="EMBL/GenBank/DDBJ databases">
        <title>The genomes of Aspergillus section Nigri reveals drivers in fungal speciation.</title>
        <authorList>
            <consortium name="DOE Joint Genome Institute"/>
            <person name="Vesth T.C."/>
            <person name="Nybo J."/>
            <person name="Theobald S."/>
            <person name="Brandl J."/>
            <person name="Frisvad J.C."/>
            <person name="Nielsen K.F."/>
            <person name="Lyhne E.K."/>
            <person name="Kogle M.E."/>
            <person name="Kuo A."/>
            <person name="Riley R."/>
            <person name="Clum A."/>
            <person name="Nolan M."/>
            <person name="Lipzen A."/>
            <person name="Salamov A."/>
            <person name="Henrissat B."/>
            <person name="Wiebenga A."/>
            <person name="De vries R.P."/>
            <person name="Grigoriev I.V."/>
            <person name="Mortensen U.H."/>
            <person name="Andersen M.R."/>
            <person name="Baker S.E."/>
        </authorList>
    </citation>
    <scope>NUCLEOTIDE SEQUENCE [LARGE SCALE GENOMIC DNA]</scope>
    <source>
        <strain evidence="7 8">CBS 707.79</strain>
    </source>
</reference>
<feature type="region of interest" description="Disordered" evidence="5">
    <location>
        <begin position="266"/>
        <end position="304"/>
    </location>
</feature>
<sequence>MSSQRYQRVNAHDEEDDTHQSHSSIPLRPNPTPSSPPPSFRSRSSSPSRRLLHDDSRRDHADQTLADAFGDGSESEGDDEPDDRQRLMRAQPESRPVADSSSAAAASSSSSGSDQSAGDARIGGGIQRRQTLLPSFSTPSPGAGRVISSANDGVFANLAAKPERGEKNEDLPPSYEEAAADATPPYWETTILAPGISSDEVFVDGLPVGSIFSFVWNAMISMSFQLVGFLLTYLLHTTHAAKNGSRAGLGLTLVQYGFYMKGGGDSKGSDDGGSDYVTPPDPNSHSFDPNNVDGGSGGDGSGGGAVSAITTSEWISYVLMIVGWFILIRAISDFLRARRHEQLVLQSPERGLSVPVDAAGDGDPASVAATPTPGLPKAPVEARSLSSITAIASNPPAYPRNPTQKKLEPLVLYIVRVPGSRDVFLSPLKPPTKASVSAEAINSSLYYLHVATPDDDLLLEEYEQEREEEARLRKEEFGDDAEVSPSPEFARLNNVKRKPVPGGGNPANPANADANAPPPPPPPPPLPSRPRPTSWQSQETRSPSQIPDYLQRPPVPPRPSYHGGTFPGESCATPPRSVPSNPESFPEPFRTEDAMAAQNARPSRPLPPVPKEEPSLGPPIDPMPTKKANRWSAALSGYIARGEEKWKEKYDAGRQSLDSRRPQIRPHSAHGSPSHSRMESPLGSPAHSPGQSPALRPHEHRVPDRRGFHITLIRRDPTHGSQWNVATMSTPRLDGGAIDIDIFTPGYSRFLAQNEPLSLASLGMNLPTNGLPLSLASFKPPQADPAAPYPTSTPNEPSHPRRFQRKLCVSRPYFQEEARGGSLDLPGRPSLDSIASVSSTMPHAPSHSKLKSGYYTFTSPWNGICTFSTSVNGRSLKCKHMIPTPGLPAPNPSAHPTSMPESPAITVAEIRFNTPFQAGHLHQPPGPSHVSPFALSQASALRDPSATHSASPPNEISYLASPQTPTASSKRSSLAQFLNPNNKTRPRARSGASINSNHVRNLSNSSTSSAGGAGGPEEREKPAPLRRPPSDDRLDLSLAREAAGGGMRGKSAKLGKLIIEDEGIKMLDLVVAAGMSVWWRGYYY</sequence>
<comment type="subcellular location">
    <subcellularLocation>
        <location evidence="1">Membrane</location>
        <topology evidence="1">Multi-pass membrane protein</topology>
    </subcellularLocation>
</comment>
<dbReference type="GO" id="GO:0016020">
    <property type="term" value="C:membrane"/>
    <property type="evidence" value="ECO:0007669"/>
    <property type="project" value="UniProtKB-SubCell"/>
</dbReference>
<evidence type="ECO:0000256" key="3">
    <source>
        <dbReference type="ARBA" id="ARBA00022989"/>
    </source>
</evidence>
<keyword evidence="8" id="KW-1185">Reference proteome</keyword>
<dbReference type="STRING" id="1448320.A0A319D5X7"/>
<dbReference type="PANTHER" id="PTHR13396:SF5">
    <property type="entry name" value="NEDD4 FAMILY INTERACTING PROTEIN"/>
    <property type="match status" value="1"/>
</dbReference>
<feature type="compositionally biased region" description="Basic and acidic residues" evidence="5">
    <location>
        <begin position="1016"/>
        <end position="1034"/>
    </location>
</feature>
<feature type="compositionally biased region" description="Low complexity" evidence="5">
    <location>
        <begin position="98"/>
        <end position="120"/>
    </location>
</feature>
<feature type="compositionally biased region" description="Gly residues" evidence="5">
    <location>
        <begin position="294"/>
        <end position="304"/>
    </location>
</feature>
<dbReference type="GO" id="GO:0006511">
    <property type="term" value="P:ubiquitin-dependent protein catabolic process"/>
    <property type="evidence" value="ECO:0007669"/>
    <property type="project" value="TreeGrafter"/>
</dbReference>
<feature type="compositionally biased region" description="Pro residues" evidence="5">
    <location>
        <begin position="516"/>
        <end position="530"/>
    </location>
</feature>
<feature type="compositionally biased region" description="Pro residues" evidence="5">
    <location>
        <begin position="28"/>
        <end position="39"/>
    </location>
</feature>
<feature type="compositionally biased region" description="Low complexity" evidence="5">
    <location>
        <begin position="40"/>
        <end position="49"/>
    </location>
</feature>
<dbReference type="GO" id="GO:0007034">
    <property type="term" value="P:vacuolar transport"/>
    <property type="evidence" value="ECO:0007669"/>
    <property type="project" value="InterPro"/>
</dbReference>
<evidence type="ECO:0000256" key="2">
    <source>
        <dbReference type="ARBA" id="ARBA00022692"/>
    </source>
</evidence>
<evidence type="ECO:0000313" key="7">
    <source>
        <dbReference type="EMBL" id="PYH89927.1"/>
    </source>
</evidence>
<gene>
    <name evidence="7" type="ORF">BO71DRAFT_444246</name>
</gene>